<dbReference type="InterPro" id="IPR001138">
    <property type="entry name" value="Zn2Cys6_DnaBD"/>
</dbReference>
<dbReference type="InterPro" id="IPR010730">
    <property type="entry name" value="HET"/>
</dbReference>
<dbReference type="SMART" id="SM00066">
    <property type="entry name" value="GAL4"/>
    <property type="match status" value="3"/>
</dbReference>
<dbReference type="PROSITE" id="PS50048">
    <property type="entry name" value="ZN2_CY6_FUNGAL_2"/>
    <property type="match status" value="2"/>
</dbReference>
<keyword evidence="5" id="KW-1185">Reference proteome</keyword>
<gene>
    <name evidence="4" type="ORF">EJ02DRAFT_462203</name>
</gene>
<feature type="domain" description="Zn(2)-C6 fungal-type" evidence="3">
    <location>
        <begin position="28"/>
        <end position="62"/>
    </location>
</feature>
<protein>
    <submittedName>
        <fullName evidence="4">HET-domain-containing protein</fullName>
    </submittedName>
</protein>
<evidence type="ECO:0000256" key="2">
    <source>
        <dbReference type="SAM" id="MobiDB-lite"/>
    </source>
</evidence>
<dbReference type="GO" id="GO:0008270">
    <property type="term" value="F:zinc ion binding"/>
    <property type="evidence" value="ECO:0007669"/>
    <property type="project" value="InterPro"/>
</dbReference>
<dbReference type="InterPro" id="IPR052895">
    <property type="entry name" value="HetReg/Transcr_Mod"/>
</dbReference>
<sequence>MAEPSRALDSLPEHGTPDRGRYRRMIAACEHCQRRKTRCILAPDDPQGRCVSCIRLKKECKFNVRAAAATNHPRKPVACNNCRKKMDRCSSATGHVQGRCDVCIRSKEECSFEADAAVAEHRGRELDACDRCRQWKTQCRLASSDSEGRCTKCIELNEECSLERRGRAQNETRPSSPGLYHDSDGSHLQSPSDSFYHDDSPFVANTPKDVGANSPTTDSFSLFESNPIVSPTPSVSESFPAQNQFRTALRHGVLGTLARYQYSSISTTEIRLLRIAPGPFESDLFCSLKITSLDKITSAVHEFQALSYAWGNASPDHIIILGDIPRSGETTSTEDSTEQRACLLRKNLYQALKRIRQTNCYSWIWVDALCIDQANESEKSQQISKMPDIYSNAWNVIAWLGEGDGVDSADSAVGIIPVILNLKILDHVLKDGVLSEELFRSWVSFGQILDLSWFKRRWVIQEVSCARRLSVRIGHNILSWVDFADAVDLYSDNIDDVRQLYAQSDLYQAELRALADIDSSRAVALMYFSRSIFLKKCNSRSWSKLFSLRTLVLTASSFAVSDIRDIVYALLYLANDRDGSPSSLRTRHISVSDYSRHPVDIFIDFVRYCIDSSKSLDVICRPWASWPPLNRGAHYEGRSLPSWVGVASYGRDGSRQQFVPQENLLGPVHSPLYNASQGADLPICGFPPTVQHVLQADGIILGTVGKVSARMNGETIKSDCLRMLGWSGALEDGVDDRLWRTLVANRSPDGKIAPTWYRWSCTLALTQLSDSGHLNVTSLVTEKPQPSALVNYLKRVLVATKHRNIFHCETKHLAANLAKTLEPAEEAIVGLGPEDTREDHIICILFGCSVPVVLESPFFRRDAMAQNVSLVGACYVHGYMEGEVFAGMSKEEIQQKTTRFSIY</sequence>
<proteinExistence type="predicted"/>
<dbReference type="Proteomes" id="UP000800038">
    <property type="component" value="Unassembled WGS sequence"/>
</dbReference>
<feature type="region of interest" description="Disordered" evidence="2">
    <location>
        <begin position="164"/>
        <end position="217"/>
    </location>
</feature>
<dbReference type="Pfam" id="PF06985">
    <property type="entry name" value="HET"/>
    <property type="match status" value="1"/>
</dbReference>
<dbReference type="CDD" id="cd00067">
    <property type="entry name" value="GAL4"/>
    <property type="match status" value="2"/>
</dbReference>
<accession>A0A6A5T2T5</accession>
<evidence type="ECO:0000256" key="1">
    <source>
        <dbReference type="ARBA" id="ARBA00023242"/>
    </source>
</evidence>
<dbReference type="PANTHER" id="PTHR24148">
    <property type="entry name" value="ANKYRIN REPEAT DOMAIN-CONTAINING PROTEIN 39 HOMOLOG-RELATED"/>
    <property type="match status" value="1"/>
</dbReference>
<dbReference type="GO" id="GO:0000981">
    <property type="term" value="F:DNA-binding transcription factor activity, RNA polymerase II-specific"/>
    <property type="evidence" value="ECO:0007669"/>
    <property type="project" value="InterPro"/>
</dbReference>
<feature type="domain" description="Zn(2)-C6 fungal-type" evidence="3">
    <location>
        <begin position="128"/>
        <end position="162"/>
    </location>
</feature>
<organism evidence="4 5">
    <name type="scientific">Clathrospora elynae</name>
    <dbReference type="NCBI Taxonomy" id="706981"/>
    <lineage>
        <taxon>Eukaryota</taxon>
        <taxon>Fungi</taxon>
        <taxon>Dikarya</taxon>
        <taxon>Ascomycota</taxon>
        <taxon>Pezizomycotina</taxon>
        <taxon>Dothideomycetes</taxon>
        <taxon>Pleosporomycetidae</taxon>
        <taxon>Pleosporales</taxon>
        <taxon>Diademaceae</taxon>
        <taxon>Clathrospora</taxon>
    </lineage>
</organism>
<dbReference type="SUPFAM" id="SSF57701">
    <property type="entry name" value="Zn2/Cys6 DNA-binding domain"/>
    <property type="match status" value="2"/>
</dbReference>
<evidence type="ECO:0000259" key="3">
    <source>
        <dbReference type="PROSITE" id="PS50048"/>
    </source>
</evidence>
<dbReference type="EMBL" id="ML976001">
    <property type="protein sequence ID" value="KAF1946903.1"/>
    <property type="molecule type" value="Genomic_DNA"/>
</dbReference>
<dbReference type="OrthoDB" id="2157530at2759"/>
<evidence type="ECO:0000313" key="4">
    <source>
        <dbReference type="EMBL" id="KAF1946903.1"/>
    </source>
</evidence>
<dbReference type="PANTHER" id="PTHR24148:SF64">
    <property type="entry name" value="HETEROKARYON INCOMPATIBILITY DOMAIN-CONTAINING PROTEIN"/>
    <property type="match status" value="1"/>
</dbReference>
<dbReference type="InterPro" id="IPR036864">
    <property type="entry name" value="Zn2-C6_fun-type_DNA-bd_sf"/>
</dbReference>
<dbReference type="PROSITE" id="PS00463">
    <property type="entry name" value="ZN2_CY6_FUNGAL_1"/>
    <property type="match status" value="1"/>
</dbReference>
<keyword evidence="1" id="KW-0539">Nucleus</keyword>
<dbReference type="AlphaFoldDB" id="A0A6A5T2T5"/>
<name>A0A6A5T2T5_9PLEO</name>
<reference evidence="4" key="1">
    <citation type="journal article" date="2020" name="Stud. Mycol.">
        <title>101 Dothideomycetes genomes: a test case for predicting lifestyles and emergence of pathogens.</title>
        <authorList>
            <person name="Haridas S."/>
            <person name="Albert R."/>
            <person name="Binder M."/>
            <person name="Bloem J."/>
            <person name="Labutti K."/>
            <person name="Salamov A."/>
            <person name="Andreopoulos B."/>
            <person name="Baker S."/>
            <person name="Barry K."/>
            <person name="Bills G."/>
            <person name="Bluhm B."/>
            <person name="Cannon C."/>
            <person name="Castanera R."/>
            <person name="Culley D."/>
            <person name="Daum C."/>
            <person name="Ezra D."/>
            <person name="Gonzalez J."/>
            <person name="Henrissat B."/>
            <person name="Kuo A."/>
            <person name="Liang C."/>
            <person name="Lipzen A."/>
            <person name="Lutzoni F."/>
            <person name="Magnuson J."/>
            <person name="Mondo S."/>
            <person name="Nolan M."/>
            <person name="Ohm R."/>
            <person name="Pangilinan J."/>
            <person name="Park H.-J."/>
            <person name="Ramirez L."/>
            <person name="Alfaro M."/>
            <person name="Sun H."/>
            <person name="Tritt A."/>
            <person name="Yoshinaga Y."/>
            <person name="Zwiers L.-H."/>
            <person name="Turgeon B."/>
            <person name="Goodwin S."/>
            <person name="Spatafora J."/>
            <person name="Crous P."/>
            <person name="Grigoriev I."/>
        </authorList>
    </citation>
    <scope>NUCLEOTIDE SEQUENCE</scope>
    <source>
        <strain evidence="4">CBS 161.51</strain>
    </source>
</reference>
<evidence type="ECO:0000313" key="5">
    <source>
        <dbReference type="Proteomes" id="UP000800038"/>
    </source>
</evidence>